<evidence type="ECO:0000256" key="1">
    <source>
        <dbReference type="ARBA" id="ARBA00005709"/>
    </source>
</evidence>
<evidence type="ECO:0000313" key="7">
    <source>
        <dbReference type="Proteomes" id="UP000318422"/>
    </source>
</evidence>
<dbReference type="RefSeq" id="WP_141354506.1">
    <property type="nucleotide sequence ID" value="NZ_BJNV01000076.1"/>
</dbReference>
<comment type="subcellular location">
    <subcellularLocation>
        <location evidence="3">Secreted</location>
    </subcellularLocation>
    <subcellularLocation>
        <location evidence="3">Bacterial flagellum</location>
    </subcellularLocation>
</comment>
<evidence type="ECO:0000259" key="4">
    <source>
        <dbReference type="Pfam" id="PF00669"/>
    </source>
</evidence>
<dbReference type="AlphaFoldDB" id="A0A4Y4D219"/>
<keyword evidence="3" id="KW-0964">Secreted</keyword>
<dbReference type="GO" id="GO:0005576">
    <property type="term" value="C:extracellular region"/>
    <property type="evidence" value="ECO:0007669"/>
    <property type="project" value="UniProtKB-SubCell"/>
</dbReference>
<dbReference type="GO" id="GO:0009288">
    <property type="term" value="C:bacterial-type flagellum"/>
    <property type="evidence" value="ECO:0007669"/>
    <property type="project" value="UniProtKB-SubCell"/>
</dbReference>
<dbReference type="Pfam" id="PF00669">
    <property type="entry name" value="Flagellin_N"/>
    <property type="match status" value="1"/>
</dbReference>
<dbReference type="EMBL" id="BJNV01000076">
    <property type="protein sequence ID" value="GEC97317.1"/>
    <property type="molecule type" value="Genomic_DNA"/>
</dbReference>
<gene>
    <name evidence="6" type="primary">fliC_2</name>
    <name evidence="6" type="ORF">ZRA01_33900</name>
</gene>
<evidence type="ECO:0000256" key="2">
    <source>
        <dbReference type="ARBA" id="ARBA00023143"/>
    </source>
</evidence>
<dbReference type="PRINTS" id="PR00207">
    <property type="entry name" value="FLAGELLIN"/>
</dbReference>
<dbReference type="Gene3D" id="1.20.1330.10">
    <property type="entry name" value="f41 fragment of flagellin, N-terminal domain"/>
    <property type="match status" value="2"/>
</dbReference>
<dbReference type="Proteomes" id="UP000318422">
    <property type="component" value="Unassembled WGS sequence"/>
</dbReference>
<keyword evidence="6" id="KW-0282">Flagellum</keyword>
<comment type="function">
    <text evidence="3">Flagellin is the subunit protein which polymerizes to form the filaments of bacterial flagella.</text>
</comment>
<dbReference type="InterPro" id="IPR001492">
    <property type="entry name" value="Flagellin"/>
</dbReference>
<dbReference type="InterPro" id="IPR046358">
    <property type="entry name" value="Flagellin_C"/>
</dbReference>
<dbReference type="OrthoDB" id="9796789at2"/>
<feature type="domain" description="Flagellin N-terminal" evidence="4">
    <location>
        <begin position="7"/>
        <end position="141"/>
    </location>
</feature>
<dbReference type="Pfam" id="PF00700">
    <property type="entry name" value="Flagellin_C"/>
    <property type="match status" value="1"/>
</dbReference>
<evidence type="ECO:0000259" key="5">
    <source>
        <dbReference type="Pfam" id="PF00700"/>
    </source>
</evidence>
<protein>
    <recommendedName>
        <fullName evidence="3">Flagellin</fullName>
    </recommendedName>
</protein>
<organism evidence="6 7">
    <name type="scientific">Zoogloea ramigera</name>
    <dbReference type="NCBI Taxonomy" id="350"/>
    <lineage>
        <taxon>Bacteria</taxon>
        <taxon>Pseudomonadati</taxon>
        <taxon>Pseudomonadota</taxon>
        <taxon>Betaproteobacteria</taxon>
        <taxon>Rhodocyclales</taxon>
        <taxon>Zoogloeaceae</taxon>
        <taxon>Zoogloea</taxon>
    </lineage>
</organism>
<keyword evidence="6" id="KW-0969">Cilium</keyword>
<dbReference type="Gene3D" id="1.20.120.340">
    <property type="entry name" value="Flagellar protein FliS"/>
    <property type="match status" value="1"/>
</dbReference>
<comment type="caution">
    <text evidence="6">The sequence shown here is derived from an EMBL/GenBank/DDBJ whole genome shotgun (WGS) entry which is preliminary data.</text>
</comment>
<dbReference type="PANTHER" id="PTHR42792">
    <property type="entry name" value="FLAGELLIN"/>
    <property type="match status" value="1"/>
</dbReference>
<evidence type="ECO:0000313" key="6">
    <source>
        <dbReference type="EMBL" id="GEC97317.1"/>
    </source>
</evidence>
<name>A0A4Y4D219_ZOORA</name>
<proteinExistence type="inferred from homology"/>
<keyword evidence="7" id="KW-1185">Reference proteome</keyword>
<feature type="domain" description="Flagellin C-terminal" evidence="5">
    <location>
        <begin position="398"/>
        <end position="482"/>
    </location>
</feature>
<evidence type="ECO:0000256" key="3">
    <source>
        <dbReference type="RuleBase" id="RU362073"/>
    </source>
</evidence>
<accession>A0A4Y4D219</accession>
<reference evidence="6 7" key="1">
    <citation type="submission" date="2019-06" db="EMBL/GenBank/DDBJ databases">
        <title>Whole genome shotgun sequence of Zoogloea ramigera NBRC 15342.</title>
        <authorList>
            <person name="Hosoyama A."/>
            <person name="Uohara A."/>
            <person name="Ohji S."/>
            <person name="Ichikawa N."/>
        </authorList>
    </citation>
    <scope>NUCLEOTIDE SEQUENCE [LARGE SCALE GENOMIC DNA]</scope>
    <source>
        <strain evidence="6 7">NBRC 15342</strain>
    </source>
</reference>
<sequence>MNALQGIFTNAVALNAQRNLGVSQNSLAGIQAQLSSGLRINGARDDAAGLAISERLQANLKAQDSSIRSINQGISLVQVADGGLMNISESLQRGFELAVQAANGTLAASDRANLNAEFRQLHAEIDRIAEGTEIFGRYPLAATPSTTMGQTKSIKEVFAGGPTLNGQPSGLKPIGFIPAGAMDVTITVDGIVGAEDDIQIFTADGKHLVGTPAVGARADSSWLKNGVSSVADVEGKLLTEAYGFQAGVSFDGNPPLVDYADTAGKTYSQDLADGVSGTYKGMTFTYTGDGDRFPSDTDTTDGSTDAYHGVEKLHIDTVDEPLFLAVTGQGIFNINAQWGSMPDAPQPKNTGPVDIVVRADFERAVETVTVNSTPSDTKTLGLESVEIDPLEKAREALEKLKQAIDKINSYRSDYGAVNNRFDSAIGLIGQESVATAATRGQIVDADYAKNTAALTRLEIQQKVSNAMLAQANVNPKFLLTLLGG</sequence>
<comment type="similarity">
    <text evidence="1 3">Belongs to the bacterial flagellin family.</text>
</comment>
<dbReference type="InterPro" id="IPR001029">
    <property type="entry name" value="Flagellin_N"/>
</dbReference>
<dbReference type="GO" id="GO:0005198">
    <property type="term" value="F:structural molecule activity"/>
    <property type="evidence" value="ECO:0007669"/>
    <property type="project" value="UniProtKB-UniRule"/>
</dbReference>
<keyword evidence="6" id="KW-0966">Cell projection</keyword>
<dbReference type="PANTHER" id="PTHR42792:SF2">
    <property type="entry name" value="FLAGELLIN"/>
    <property type="match status" value="1"/>
</dbReference>
<dbReference type="SUPFAM" id="SSF64518">
    <property type="entry name" value="Phase 1 flagellin"/>
    <property type="match status" value="1"/>
</dbReference>
<keyword evidence="2 3" id="KW-0975">Bacterial flagellum</keyword>